<evidence type="ECO:0000259" key="3">
    <source>
        <dbReference type="PROSITE" id="PS50977"/>
    </source>
</evidence>
<dbReference type="AlphaFoldDB" id="A0A3N1KUD7"/>
<dbReference type="PROSITE" id="PS50977">
    <property type="entry name" value="HTH_TETR_2"/>
    <property type="match status" value="1"/>
</dbReference>
<evidence type="ECO:0000256" key="2">
    <source>
        <dbReference type="PROSITE-ProRule" id="PRU00335"/>
    </source>
</evidence>
<comment type="caution">
    <text evidence="4">The sequence shown here is derived from an EMBL/GenBank/DDBJ whole genome shotgun (WGS) entry which is preliminary data.</text>
</comment>
<dbReference type="PRINTS" id="PR00455">
    <property type="entry name" value="HTHTETR"/>
</dbReference>
<evidence type="ECO:0000313" key="5">
    <source>
        <dbReference type="Proteomes" id="UP000278222"/>
    </source>
</evidence>
<dbReference type="Proteomes" id="UP000278222">
    <property type="component" value="Unassembled WGS sequence"/>
</dbReference>
<dbReference type="GO" id="GO:0003677">
    <property type="term" value="F:DNA binding"/>
    <property type="evidence" value="ECO:0007669"/>
    <property type="project" value="UniProtKB-UniRule"/>
</dbReference>
<organism evidence="4 5">
    <name type="scientific">Stella humosa</name>
    <dbReference type="NCBI Taxonomy" id="94"/>
    <lineage>
        <taxon>Bacteria</taxon>
        <taxon>Pseudomonadati</taxon>
        <taxon>Pseudomonadota</taxon>
        <taxon>Alphaproteobacteria</taxon>
        <taxon>Rhodospirillales</taxon>
        <taxon>Stellaceae</taxon>
        <taxon>Stella</taxon>
    </lineage>
</organism>
<keyword evidence="5" id="KW-1185">Reference proteome</keyword>
<evidence type="ECO:0000313" key="4">
    <source>
        <dbReference type="EMBL" id="ROP84191.1"/>
    </source>
</evidence>
<dbReference type="OrthoDB" id="2356263at2"/>
<dbReference type="InterPro" id="IPR050109">
    <property type="entry name" value="HTH-type_TetR-like_transc_reg"/>
</dbReference>
<dbReference type="InterPro" id="IPR036271">
    <property type="entry name" value="Tet_transcr_reg_TetR-rel_C_sf"/>
</dbReference>
<dbReference type="InterPro" id="IPR009057">
    <property type="entry name" value="Homeodomain-like_sf"/>
</dbReference>
<dbReference type="SUPFAM" id="SSF48498">
    <property type="entry name" value="Tetracyclin repressor-like, C-terminal domain"/>
    <property type="match status" value="1"/>
</dbReference>
<dbReference type="PANTHER" id="PTHR30328">
    <property type="entry name" value="TRANSCRIPTIONAL REPRESSOR"/>
    <property type="match status" value="1"/>
</dbReference>
<sequence length="258" mass="28733">MGRPGSSAALVRAPLAKPACFRYRCNRLVTQRYSRVSIPVNQAARNGAAGHRSVRARHPEETRQRLLEAAWDEFSAKGLGGARVDAIARRAAANKRMIYHYFGSKAGLYLAVLELAYDRIRGHERALALEDCPPAEGIARLVAYNFDFCRDNPGFIHLLANENLHHARHLARSDKVRQVNLPVIDTIGRLLARGAAEGVFRPGIDPLDLYITIAALGYFYFSNIHTLSVVFGRDLALPDTVAVRSDLHVDLVLRYLRP</sequence>
<feature type="domain" description="HTH tetR-type" evidence="3">
    <location>
        <begin position="60"/>
        <end position="120"/>
    </location>
</feature>
<accession>A0A3N1KUD7</accession>
<evidence type="ECO:0000256" key="1">
    <source>
        <dbReference type="ARBA" id="ARBA00023125"/>
    </source>
</evidence>
<keyword evidence="1 2" id="KW-0238">DNA-binding</keyword>
<dbReference type="InterPro" id="IPR041474">
    <property type="entry name" value="NicS_C"/>
</dbReference>
<proteinExistence type="predicted"/>
<reference evidence="4 5" key="1">
    <citation type="submission" date="2018-11" db="EMBL/GenBank/DDBJ databases">
        <title>Genomic Encyclopedia of Type Strains, Phase IV (KMG-IV): sequencing the most valuable type-strain genomes for metagenomic binning, comparative biology and taxonomic classification.</title>
        <authorList>
            <person name="Goeker M."/>
        </authorList>
    </citation>
    <scope>NUCLEOTIDE SEQUENCE [LARGE SCALE GENOMIC DNA]</scope>
    <source>
        <strain evidence="4 5">DSM 5900</strain>
    </source>
</reference>
<dbReference type="Pfam" id="PF00440">
    <property type="entry name" value="TetR_N"/>
    <property type="match status" value="1"/>
</dbReference>
<dbReference type="SUPFAM" id="SSF46689">
    <property type="entry name" value="Homeodomain-like"/>
    <property type="match status" value="1"/>
</dbReference>
<protein>
    <submittedName>
        <fullName evidence="4">TetR family transcriptional regulator</fullName>
    </submittedName>
</protein>
<name>A0A3N1KUD7_9PROT</name>
<dbReference type="Pfam" id="PF17938">
    <property type="entry name" value="TetR_C_29"/>
    <property type="match status" value="1"/>
</dbReference>
<dbReference type="EMBL" id="RJKX01000015">
    <property type="protein sequence ID" value="ROP84191.1"/>
    <property type="molecule type" value="Genomic_DNA"/>
</dbReference>
<dbReference type="InterPro" id="IPR001647">
    <property type="entry name" value="HTH_TetR"/>
</dbReference>
<gene>
    <name evidence="4" type="ORF">EDC65_3539</name>
</gene>
<feature type="DNA-binding region" description="H-T-H motif" evidence="2">
    <location>
        <begin position="83"/>
        <end position="102"/>
    </location>
</feature>
<dbReference type="PANTHER" id="PTHR30328:SF54">
    <property type="entry name" value="HTH-TYPE TRANSCRIPTIONAL REPRESSOR SCO4008"/>
    <property type="match status" value="1"/>
</dbReference>
<dbReference type="Gene3D" id="1.10.357.10">
    <property type="entry name" value="Tetracycline Repressor, domain 2"/>
    <property type="match status" value="1"/>
</dbReference>